<proteinExistence type="predicted"/>
<keyword evidence="2" id="KW-1185">Reference proteome</keyword>
<sequence>MIQTQACAIARKLEIVAKDFRASSGWTTPCMRRNGLLLRLRTSSCHRLPSAYDDKAIDFHHFVTRIREKNSLLLSQIENADQTPSTCPETQQCLECPCEDIW</sequence>
<accession>A0ACB8DW75</accession>
<organism evidence="1 2">
    <name type="scientific">Dermacentor silvarum</name>
    <name type="common">Tick</name>
    <dbReference type="NCBI Taxonomy" id="543639"/>
    <lineage>
        <taxon>Eukaryota</taxon>
        <taxon>Metazoa</taxon>
        <taxon>Ecdysozoa</taxon>
        <taxon>Arthropoda</taxon>
        <taxon>Chelicerata</taxon>
        <taxon>Arachnida</taxon>
        <taxon>Acari</taxon>
        <taxon>Parasitiformes</taxon>
        <taxon>Ixodida</taxon>
        <taxon>Ixodoidea</taxon>
        <taxon>Ixodidae</taxon>
        <taxon>Rhipicephalinae</taxon>
        <taxon>Dermacentor</taxon>
    </lineage>
</organism>
<dbReference type="Proteomes" id="UP000821865">
    <property type="component" value="Chromosome 1"/>
</dbReference>
<protein>
    <submittedName>
        <fullName evidence="1">Uncharacterized protein</fullName>
    </submittedName>
</protein>
<evidence type="ECO:0000313" key="2">
    <source>
        <dbReference type="Proteomes" id="UP000821865"/>
    </source>
</evidence>
<gene>
    <name evidence="1" type="ORF">HPB49_006155</name>
</gene>
<dbReference type="EMBL" id="CM023470">
    <property type="protein sequence ID" value="KAH7978623.1"/>
    <property type="molecule type" value="Genomic_DNA"/>
</dbReference>
<name>A0ACB8DW75_DERSI</name>
<evidence type="ECO:0000313" key="1">
    <source>
        <dbReference type="EMBL" id="KAH7978623.1"/>
    </source>
</evidence>
<reference evidence="1" key="1">
    <citation type="submission" date="2020-05" db="EMBL/GenBank/DDBJ databases">
        <title>Large-scale comparative analyses of tick genomes elucidate their genetic diversity and vector capacities.</title>
        <authorList>
            <person name="Jia N."/>
            <person name="Wang J."/>
            <person name="Shi W."/>
            <person name="Du L."/>
            <person name="Sun Y."/>
            <person name="Zhan W."/>
            <person name="Jiang J."/>
            <person name="Wang Q."/>
            <person name="Zhang B."/>
            <person name="Ji P."/>
            <person name="Sakyi L.B."/>
            <person name="Cui X."/>
            <person name="Yuan T."/>
            <person name="Jiang B."/>
            <person name="Yang W."/>
            <person name="Lam T.T.-Y."/>
            <person name="Chang Q."/>
            <person name="Ding S."/>
            <person name="Wang X."/>
            <person name="Zhu J."/>
            <person name="Ruan X."/>
            <person name="Zhao L."/>
            <person name="Wei J."/>
            <person name="Que T."/>
            <person name="Du C."/>
            <person name="Cheng J."/>
            <person name="Dai P."/>
            <person name="Han X."/>
            <person name="Huang E."/>
            <person name="Gao Y."/>
            <person name="Liu J."/>
            <person name="Shao H."/>
            <person name="Ye R."/>
            <person name="Li L."/>
            <person name="Wei W."/>
            <person name="Wang X."/>
            <person name="Wang C."/>
            <person name="Yang T."/>
            <person name="Huo Q."/>
            <person name="Li W."/>
            <person name="Guo W."/>
            <person name="Chen H."/>
            <person name="Zhou L."/>
            <person name="Ni X."/>
            <person name="Tian J."/>
            <person name="Zhou Y."/>
            <person name="Sheng Y."/>
            <person name="Liu T."/>
            <person name="Pan Y."/>
            <person name="Xia L."/>
            <person name="Li J."/>
            <person name="Zhao F."/>
            <person name="Cao W."/>
        </authorList>
    </citation>
    <scope>NUCLEOTIDE SEQUENCE</scope>
    <source>
        <strain evidence="1">Dsil-2018</strain>
    </source>
</reference>
<comment type="caution">
    <text evidence="1">The sequence shown here is derived from an EMBL/GenBank/DDBJ whole genome shotgun (WGS) entry which is preliminary data.</text>
</comment>